<name>A0ACC2SWV1_9FUNG</name>
<accession>A0ACC2SWV1</accession>
<gene>
    <name evidence="1" type="ORF">DSO57_1008225</name>
</gene>
<dbReference type="EMBL" id="QTSX02004285">
    <property type="protein sequence ID" value="KAJ9066587.1"/>
    <property type="molecule type" value="Genomic_DNA"/>
</dbReference>
<comment type="caution">
    <text evidence="1">The sequence shown here is derived from an EMBL/GenBank/DDBJ whole genome shotgun (WGS) entry which is preliminary data.</text>
</comment>
<sequence>MEDVLINCLTIGSAFSSCGGWGRLVNKAPFVPLSASKHPHFTSSCHSIPHLPPYSVPSTVTSNRTPGNWSLSSDSGCCSPE</sequence>
<reference evidence="1" key="1">
    <citation type="submission" date="2022-04" db="EMBL/GenBank/DDBJ databases">
        <title>Genome of the entomopathogenic fungus Entomophthora muscae.</title>
        <authorList>
            <person name="Elya C."/>
            <person name="Lovett B.R."/>
            <person name="Lee E."/>
            <person name="Macias A.M."/>
            <person name="Hajek A.E."/>
            <person name="De Bivort B.L."/>
            <person name="Kasson M.T."/>
            <person name="De Fine Licht H.H."/>
            <person name="Stajich J.E."/>
        </authorList>
    </citation>
    <scope>NUCLEOTIDE SEQUENCE</scope>
    <source>
        <strain evidence="1">Berkeley</strain>
    </source>
</reference>
<evidence type="ECO:0000313" key="1">
    <source>
        <dbReference type="EMBL" id="KAJ9066587.1"/>
    </source>
</evidence>
<proteinExistence type="predicted"/>
<evidence type="ECO:0000313" key="2">
    <source>
        <dbReference type="Proteomes" id="UP001165960"/>
    </source>
</evidence>
<protein>
    <submittedName>
        <fullName evidence="1">Uncharacterized protein</fullName>
    </submittedName>
</protein>
<keyword evidence="2" id="KW-1185">Reference proteome</keyword>
<dbReference type="Proteomes" id="UP001165960">
    <property type="component" value="Unassembled WGS sequence"/>
</dbReference>
<organism evidence="1 2">
    <name type="scientific">Entomophthora muscae</name>
    <dbReference type="NCBI Taxonomy" id="34485"/>
    <lineage>
        <taxon>Eukaryota</taxon>
        <taxon>Fungi</taxon>
        <taxon>Fungi incertae sedis</taxon>
        <taxon>Zoopagomycota</taxon>
        <taxon>Entomophthoromycotina</taxon>
        <taxon>Entomophthoromycetes</taxon>
        <taxon>Entomophthorales</taxon>
        <taxon>Entomophthoraceae</taxon>
        <taxon>Entomophthora</taxon>
    </lineage>
</organism>